<sequence length="224" mass="25407">GAGAAASALTFRPAQFSDLEAIVGVIVAAMPSDPQWDWRFPRRREYADDTRAFTSAKYHEFLSDKDAWHVMVAESDDSARPHVCRARMIVAVAVWDQAAMQCPPSEPLLLPSHKRRDGHRRRMELWAATMAKARKQYFDDSFGARHLQLQILATHPDYQRRGAGTALCKWGMAFAQKWGMVVTVFASPMGKKLYRRLGFQTMARIEMRVPDEMESVAPVAMSYE</sequence>
<evidence type="ECO:0000313" key="3">
    <source>
        <dbReference type="Proteomes" id="UP000799640"/>
    </source>
</evidence>
<evidence type="ECO:0000259" key="1">
    <source>
        <dbReference type="PROSITE" id="PS51186"/>
    </source>
</evidence>
<dbReference type="CDD" id="cd04301">
    <property type="entry name" value="NAT_SF"/>
    <property type="match status" value="1"/>
</dbReference>
<accession>A0A6G1I9A1</accession>
<dbReference type="Pfam" id="PF13508">
    <property type="entry name" value="Acetyltransf_7"/>
    <property type="match status" value="1"/>
</dbReference>
<dbReference type="Gene3D" id="3.40.630.30">
    <property type="match status" value="1"/>
</dbReference>
<feature type="non-terminal residue" evidence="2">
    <location>
        <position position="1"/>
    </location>
</feature>
<name>A0A6G1I9A1_9PEZI</name>
<keyword evidence="2" id="KW-0012">Acyltransferase</keyword>
<gene>
    <name evidence="2" type="ORF">EJ06DRAFT_451557</name>
</gene>
<dbReference type="Proteomes" id="UP000799640">
    <property type="component" value="Unassembled WGS sequence"/>
</dbReference>
<feature type="domain" description="N-acetyltransferase" evidence="1">
    <location>
        <begin position="81"/>
        <end position="224"/>
    </location>
</feature>
<keyword evidence="2" id="KW-0808">Transferase</keyword>
<dbReference type="SUPFAM" id="SSF55729">
    <property type="entry name" value="Acyl-CoA N-acyltransferases (Nat)"/>
    <property type="match status" value="1"/>
</dbReference>
<organism evidence="2 3">
    <name type="scientific">Trichodelitschia bisporula</name>
    <dbReference type="NCBI Taxonomy" id="703511"/>
    <lineage>
        <taxon>Eukaryota</taxon>
        <taxon>Fungi</taxon>
        <taxon>Dikarya</taxon>
        <taxon>Ascomycota</taxon>
        <taxon>Pezizomycotina</taxon>
        <taxon>Dothideomycetes</taxon>
        <taxon>Dothideomycetes incertae sedis</taxon>
        <taxon>Phaeotrichales</taxon>
        <taxon>Phaeotrichaceae</taxon>
        <taxon>Trichodelitschia</taxon>
    </lineage>
</organism>
<dbReference type="PANTHER" id="PTHR42791:SF2">
    <property type="entry name" value="N-ACETYLTRANSFERASE DOMAIN-CONTAINING PROTEIN"/>
    <property type="match status" value="1"/>
</dbReference>
<feature type="non-terminal residue" evidence="2">
    <location>
        <position position="224"/>
    </location>
</feature>
<dbReference type="InterPro" id="IPR016181">
    <property type="entry name" value="Acyl_CoA_acyltransferase"/>
</dbReference>
<protein>
    <submittedName>
        <fullName evidence="2">Acyl-CoA N-acyltransferase</fullName>
    </submittedName>
</protein>
<dbReference type="OrthoDB" id="4738875at2759"/>
<reference evidence="2" key="1">
    <citation type="journal article" date="2020" name="Stud. Mycol.">
        <title>101 Dothideomycetes genomes: a test case for predicting lifestyles and emergence of pathogens.</title>
        <authorList>
            <person name="Haridas S."/>
            <person name="Albert R."/>
            <person name="Binder M."/>
            <person name="Bloem J."/>
            <person name="Labutti K."/>
            <person name="Salamov A."/>
            <person name="Andreopoulos B."/>
            <person name="Baker S."/>
            <person name="Barry K."/>
            <person name="Bills G."/>
            <person name="Bluhm B."/>
            <person name="Cannon C."/>
            <person name="Castanera R."/>
            <person name="Culley D."/>
            <person name="Daum C."/>
            <person name="Ezra D."/>
            <person name="Gonzalez J."/>
            <person name="Henrissat B."/>
            <person name="Kuo A."/>
            <person name="Liang C."/>
            <person name="Lipzen A."/>
            <person name="Lutzoni F."/>
            <person name="Magnuson J."/>
            <person name="Mondo S."/>
            <person name="Nolan M."/>
            <person name="Ohm R."/>
            <person name="Pangilinan J."/>
            <person name="Park H.-J."/>
            <person name="Ramirez L."/>
            <person name="Alfaro M."/>
            <person name="Sun H."/>
            <person name="Tritt A."/>
            <person name="Yoshinaga Y."/>
            <person name="Zwiers L.-H."/>
            <person name="Turgeon B."/>
            <person name="Goodwin S."/>
            <person name="Spatafora J."/>
            <person name="Crous P."/>
            <person name="Grigoriev I."/>
        </authorList>
    </citation>
    <scope>NUCLEOTIDE SEQUENCE</scope>
    <source>
        <strain evidence="2">CBS 262.69</strain>
    </source>
</reference>
<dbReference type="InterPro" id="IPR000182">
    <property type="entry name" value="GNAT_dom"/>
</dbReference>
<dbReference type="PANTHER" id="PTHR42791">
    <property type="entry name" value="GNAT FAMILY ACETYLTRANSFERASE"/>
    <property type="match status" value="1"/>
</dbReference>
<evidence type="ECO:0000313" key="2">
    <source>
        <dbReference type="EMBL" id="KAF2404617.1"/>
    </source>
</evidence>
<dbReference type="EMBL" id="ML996688">
    <property type="protein sequence ID" value="KAF2404617.1"/>
    <property type="molecule type" value="Genomic_DNA"/>
</dbReference>
<proteinExistence type="predicted"/>
<keyword evidence="3" id="KW-1185">Reference proteome</keyword>
<dbReference type="InterPro" id="IPR052523">
    <property type="entry name" value="Trichothecene_AcTrans"/>
</dbReference>
<dbReference type="AlphaFoldDB" id="A0A6G1I9A1"/>
<dbReference type="GO" id="GO:0016747">
    <property type="term" value="F:acyltransferase activity, transferring groups other than amino-acyl groups"/>
    <property type="evidence" value="ECO:0007669"/>
    <property type="project" value="InterPro"/>
</dbReference>
<dbReference type="PROSITE" id="PS51186">
    <property type="entry name" value="GNAT"/>
    <property type="match status" value="1"/>
</dbReference>